<evidence type="ECO:0000313" key="2">
    <source>
        <dbReference type="Proteomes" id="UP000217696"/>
    </source>
</evidence>
<gene>
    <name evidence="1" type="ORF">CB4_01427</name>
</gene>
<accession>A0A0U5AU25</accession>
<sequence>MKNGVNWFQGYLVLRVRGRRLERFLNRVVGDGIHVWDIHRTSEEAYMSIPLDSFFALRPFLRETGCRVHVVRRVGLPFVLRKLRTRFMFGTGIVLFILGVYMLSQIVWRVEVVGNERIPAFQIQEMAARAGVKPGVFTFQIPEPKEMQRRLLLDMPNASWIGFEMKGTTAIIRVVEKVLPTPRDTTAPRHIIATKKAIVHSIFAESGRPLVRPQSWVNKGDILISGALGNEEQMQLVAAKGIVEGETWYESEVTVPIKQKRPVLTGEAYTRRYLMFGTYEVKIQGFGAPEYKQSVRSEDTDWISTGERVFPLGMKTEVVRQNESITITLTEKEAIEIGKKYARENLVKRLKKGGYIKTEKVLHENQENGKVYMKLHFVVVEDIAAEQPITEQPITSEGD</sequence>
<evidence type="ECO:0000313" key="1">
    <source>
        <dbReference type="EMBL" id="BAU27258.1"/>
    </source>
</evidence>
<dbReference type="AlphaFoldDB" id="A0A0U5AU25"/>
<organism evidence="1 2">
    <name type="scientific">Aneurinibacillus soli</name>
    <dbReference type="NCBI Taxonomy" id="1500254"/>
    <lineage>
        <taxon>Bacteria</taxon>
        <taxon>Bacillati</taxon>
        <taxon>Bacillota</taxon>
        <taxon>Bacilli</taxon>
        <taxon>Bacillales</taxon>
        <taxon>Paenibacillaceae</taxon>
        <taxon>Aneurinibacillus group</taxon>
        <taxon>Aneurinibacillus</taxon>
    </lineage>
</organism>
<name>A0A0U5AU25_9BACL</name>
<keyword evidence="2" id="KW-1185">Reference proteome</keyword>
<dbReference type="KEGG" id="asoc:CB4_01427"/>
<dbReference type="Proteomes" id="UP000217696">
    <property type="component" value="Chromosome"/>
</dbReference>
<dbReference type="Pfam" id="PF06898">
    <property type="entry name" value="YqfD"/>
    <property type="match status" value="1"/>
</dbReference>
<dbReference type="EMBL" id="AP017312">
    <property type="protein sequence ID" value="BAU27258.1"/>
    <property type="molecule type" value="Genomic_DNA"/>
</dbReference>
<reference evidence="1 2" key="1">
    <citation type="submission" date="2015-12" db="EMBL/GenBank/DDBJ databases">
        <title>Genome sequence of Aneurinibacillus soli.</title>
        <authorList>
            <person name="Lee J.S."/>
            <person name="Lee K.C."/>
            <person name="Kim K.K."/>
            <person name="Lee B.W."/>
        </authorList>
    </citation>
    <scope>NUCLEOTIDE SEQUENCE [LARGE SCALE GENOMIC DNA]</scope>
    <source>
        <strain evidence="1 2">CB4</strain>
    </source>
</reference>
<dbReference type="OrthoDB" id="1640349at2"/>
<protein>
    <submittedName>
        <fullName evidence="1">Putative stage IV sporulation protein YqfD</fullName>
    </submittedName>
</protein>
<dbReference type="InterPro" id="IPR010690">
    <property type="entry name" value="YqfD"/>
</dbReference>
<proteinExistence type="predicted"/>
<dbReference type="PIRSF" id="PIRSF029895">
    <property type="entry name" value="SpoIV"/>
    <property type="match status" value="1"/>
</dbReference>
<dbReference type="RefSeq" id="WP_096464449.1">
    <property type="nucleotide sequence ID" value="NZ_AP017312.1"/>
</dbReference>
<dbReference type="NCBIfam" id="TIGR02876">
    <property type="entry name" value="spore_yqfD"/>
    <property type="match status" value="1"/>
</dbReference>